<accession>A0A401YST8</accession>
<sequence>MRSGEGDEVSAESALTDPIQAPGTPEHVWRAWRVLADLPRVEPLEVAGAGHGDGLVVVAAHPDDEILGAGRLIAAHLDAGIRVRVVLLTDGEKSHPGGPIPPELLRERRVRETQRAMDVLGPACEIVRLALPDTGVGAHQARAVDALAGLVTGAYAPPPSGRRRPASVRPPGSRSGPNRRRSATAHRWRRRSVRRRGAATAYAKDIDPSTTRFVVFVPLRRRSRCRRTSLATTAYVG</sequence>
<evidence type="ECO:0000256" key="2">
    <source>
        <dbReference type="SAM" id="MobiDB-lite"/>
    </source>
</evidence>
<protein>
    <submittedName>
        <fullName evidence="3">1D-myo-inositol 2-acetamido-2-deoxy-alpha-D-glucopyranoside deacetylase</fullName>
    </submittedName>
</protein>
<dbReference type="InterPro" id="IPR003737">
    <property type="entry name" value="GlcNAc_PI_deacetylase-related"/>
</dbReference>
<dbReference type="GO" id="GO:0016137">
    <property type="term" value="P:glycoside metabolic process"/>
    <property type="evidence" value="ECO:0007669"/>
    <property type="project" value="UniProtKB-ARBA"/>
</dbReference>
<feature type="region of interest" description="Disordered" evidence="2">
    <location>
        <begin position="1"/>
        <end position="22"/>
    </location>
</feature>
<gene>
    <name evidence="3" type="primary">mshB_1</name>
    <name evidence="3" type="ORF">EHYA_05376</name>
</gene>
<keyword evidence="4" id="KW-1185">Reference proteome</keyword>
<dbReference type="InterPro" id="IPR024078">
    <property type="entry name" value="LmbE-like_dom_sf"/>
</dbReference>
<reference evidence="3 4" key="1">
    <citation type="submission" date="2018-12" db="EMBL/GenBank/DDBJ databases">
        <title>Draft genome sequence of Embleya hyalina NBRC 13850T.</title>
        <authorList>
            <person name="Komaki H."/>
            <person name="Hosoyama A."/>
            <person name="Kimura A."/>
            <person name="Ichikawa N."/>
            <person name="Tamura T."/>
        </authorList>
    </citation>
    <scope>NUCLEOTIDE SEQUENCE [LARGE SCALE GENOMIC DNA]</scope>
    <source>
        <strain evidence="3 4">NBRC 13850</strain>
    </source>
</reference>
<dbReference type="Proteomes" id="UP000286931">
    <property type="component" value="Unassembled WGS sequence"/>
</dbReference>
<feature type="compositionally biased region" description="Acidic residues" evidence="2">
    <location>
        <begin position="1"/>
        <end position="10"/>
    </location>
</feature>
<evidence type="ECO:0000256" key="1">
    <source>
        <dbReference type="ARBA" id="ARBA00022833"/>
    </source>
</evidence>
<keyword evidence="1" id="KW-0862">Zinc</keyword>
<feature type="compositionally biased region" description="Low complexity" evidence="2">
    <location>
        <begin position="167"/>
        <end position="176"/>
    </location>
</feature>
<name>A0A401YST8_9ACTN</name>
<dbReference type="Pfam" id="PF02585">
    <property type="entry name" value="PIG-L"/>
    <property type="match status" value="1"/>
</dbReference>
<dbReference type="AlphaFoldDB" id="A0A401YST8"/>
<proteinExistence type="predicted"/>
<organism evidence="3 4">
    <name type="scientific">Embleya hyalina</name>
    <dbReference type="NCBI Taxonomy" id="516124"/>
    <lineage>
        <taxon>Bacteria</taxon>
        <taxon>Bacillati</taxon>
        <taxon>Actinomycetota</taxon>
        <taxon>Actinomycetes</taxon>
        <taxon>Kitasatosporales</taxon>
        <taxon>Streptomycetaceae</taxon>
        <taxon>Embleya</taxon>
    </lineage>
</organism>
<evidence type="ECO:0000313" key="4">
    <source>
        <dbReference type="Proteomes" id="UP000286931"/>
    </source>
</evidence>
<dbReference type="SUPFAM" id="SSF102588">
    <property type="entry name" value="LmbE-like"/>
    <property type="match status" value="1"/>
</dbReference>
<dbReference type="EMBL" id="BIFH01000025">
    <property type="protein sequence ID" value="GCD97680.1"/>
    <property type="molecule type" value="Genomic_DNA"/>
</dbReference>
<feature type="region of interest" description="Disordered" evidence="2">
    <location>
        <begin position="154"/>
        <end position="202"/>
    </location>
</feature>
<dbReference type="Gene3D" id="3.40.50.10320">
    <property type="entry name" value="LmbE-like"/>
    <property type="match status" value="1"/>
</dbReference>
<evidence type="ECO:0000313" key="3">
    <source>
        <dbReference type="EMBL" id="GCD97680.1"/>
    </source>
</evidence>
<comment type="caution">
    <text evidence="3">The sequence shown here is derived from an EMBL/GenBank/DDBJ whole genome shotgun (WGS) entry which is preliminary data.</text>
</comment>
<feature type="compositionally biased region" description="Basic residues" evidence="2">
    <location>
        <begin position="177"/>
        <end position="197"/>
    </location>
</feature>